<dbReference type="RefSeq" id="WP_218282677.1">
    <property type="nucleotide sequence ID" value="NZ_CP078093.1"/>
</dbReference>
<name>A0ABX8RE21_9CLOT</name>
<accession>A0ABX8RE21</accession>
<dbReference type="Proteomes" id="UP000886818">
    <property type="component" value="Chromosome"/>
</dbReference>
<protein>
    <recommendedName>
        <fullName evidence="3">Replication restart DNA helicase PriA</fullName>
    </recommendedName>
</protein>
<evidence type="ECO:0000313" key="2">
    <source>
        <dbReference type="Proteomes" id="UP000886818"/>
    </source>
</evidence>
<evidence type="ECO:0008006" key="3">
    <source>
        <dbReference type="Google" id="ProtNLM"/>
    </source>
</evidence>
<keyword evidence="2" id="KW-1185">Reference proteome</keyword>
<sequence length="48" mass="5521">MHIVCKTCGNIIKDPSSTRCPRCYTLLKKQHKCEDCKGCTLNFKKCDK</sequence>
<organism evidence="1 2">
    <name type="scientific">Crassaminicella indica</name>
    <dbReference type="NCBI Taxonomy" id="2855394"/>
    <lineage>
        <taxon>Bacteria</taxon>
        <taxon>Bacillati</taxon>
        <taxon>Bacillota</taxon>
        <taxon>Clostridia</taxon>
        <taxon>Eubacteriales</taxon>
        <taxon>Clostridiaceae</taxon>
        <taxon>Crassaminicella</taxon>
    </lineage>
</organism>
<gene>
    <name evidence="1" type="ORF">KVH43_11560</name>
</gene>
<reference evidence="1" key="1">
    <citation type="submission" date="2021-07" db="EMBL/GenBank/DDBJ databases">
        <title>Complete genome sequence of Crassaminicella sp. 143-21, isolated from a deep-sea hydrothermal vent.</title>
        <authorList>
            <person name="Li X."/>
        </authorList>
    </citation>
    <scope>NUCLEOTIDE SEQUENCE</scope>
    <source>
        <strain evidence="1">143-21</strain>
    </source>
</reference>
<dbReference type="EMBL" id="CP078093">
    <property type="protein sequence ID" value="QXM05980.1"/>
    <property type="molecule type" value="Genomic_DNA"/>
</dbReference>
<proteinExistence type="predicted"/>
<evidence type="ECO:0000313" key="1">
    <source>
        <dbReference type="EMBL" id="QXM05980.1"/>
    </source>
</evidence>